<evidence type="ECO:0000313" key="1">
    <source>
        <dbReference type="EMBL" id="MCR1898770.1"/>
    </source>
</evidence>
<organism evidence="1 2">
    <name type="scientific">Irregularibacter muris</name>
    <dbReference type="NCBI Taxonomy" id="1796619"/>
    <lineage>
        <taxon>Bacteria</taxon>
        <taxon>Bacillati</taxon>
        <taxon>Bacillota</taxon>
        <taxon>Clostridia</taxon>
        <taxon>Eubacteriales</taxon>
        <taxon>Eubacteriaceae</taxon>
        <taxon>Irregularibacter</taxon>
    </lineage>
</organism>
<dbReference type="Proteomes" id="UP001205748">
    <property type="component" value="Unassembled WGS sequence"/>
</dbReference>
<proteinExistence type="predicted"/>
<evidence type="ECO:0000313" key="2">
    <source>
        <dbReference type="Proteomes" id="UP001205748"/>
    </source>
</evidence>
<accession>A0AAE3KZ74</accession>
<dbReference type="AlphaFoldDB" id="A0AAE3KZ74"/>
<dbReference type="EMBL" id="JANKAS010000005">
    <property type="protein sequence ID" value="MCR1898770.1"/>
    <property type="molecule type" value="Genomic_DNA"/>
</dbReference>
<sequence length="198" mass="23976">MIFPHYEKTKMVYHLVNINYLQEILDTGISMEGRSNSSGNKYFYFNEFLDQYKPNNIPPWVIRKKAIFASLNFKKDTHWHSHSALLAMKIQEDKCWIANENLANEIYDPFILQDIQQFNQAKKYMEKFGDRRAWEYWENSLSFKENLTIKRDLRENYDEEVMIFHDIAPRDIQCLMIVTDHCEFTPSKWQQHYKKISQ</sequence>
<dbReference type="RefSeq" id="WP_257530452.1">
    <property type="nucleotide sequence ID" value="NZ_JANKAS010000005.1"/>
</dbReference>
<reference evidence="1" key="1">
    <citation type="submission" date="2022-07" db="EMBL/GenBank/DDBJ databases">
        <title>Enhanced cultured diversity of the mouse gut microbiota enables custom-made synthetic communities.</title>
        <authorList>
            <person name="Afrizal A."/>
        </authorList>
    </citation>
    <scope>NUCLEOTIDE SEQUENCE</scope>
    <source>
        <strain evidence="1">DSM 28593</strain>
    </source>
</reference>
<protein>
    <submittedName>
        <fullName evidence="1">Uncharacterized protein</fullName>
    </submittedName>
</protein>
<comment type="caution">
    <text evidence="1">The sequence shown here is derived from an EMBL/GenBank/DDBJ whole genome shotgun (WGS) entry which is preliminary data.</text>
</comment>
<name>A0AAE3KZ74_9FIRM</name>
<keyword evidence="2" id="KW-1185">Reference proteome</keyword>
<gene>
    <name evidence="1" type="ORF">NSA47_07210</name>
</gene>